<dbReference type="Pfam" id="PF07714">
    <property type="entry name" value="PK_Tyr_Ser-Thr"/>
    <property type="match status" value="1"/>
</dbReference>
<evidence type="ECO:0000256" key="5">
    <source>
        <dbReference type="ARBA" id="ARBA00022679"/>
    </source>
</evidence>
<keyword evidence="9" id="KW-0963">Cytoplasm</keyword>
<keyword evidence="9" id="KW-0206">Cytoskeleton</keyword>
<dbReference type="EMBL" id="CP036273">
    <property type="protein sequence ID" value="QDU19530.1"/>
    <property type="molecule type" value="Genomic_DNA"/>
</dbReference>
<dbReference type="SMART" id="SM00028">
    <property type="entry name" value="TPR"/>
    <property type="match status" value="2"/>
</dbReference>
<dbReference type="PROSITE" id="PS00107">
    <property type="entry name" value="PROTEIN_KINASE_ATP"/>
    <property type="match status" value="1"/>
</dbReference>
<dbReference type="GO" id="GO:0005813">
    <property type="term" value="C:centrosome"/>
    <property type="evidence" value="ECO:0007669"/>
    <property type="project" value="UniProtKB-SubCell"/>
</dbReference>
<evidence type="ECO:0000256" key="4">
    <source>
        <dbReference type="ARBA" id="ARBA00022527"/>
    </source>
</evidence>
<dbReference type="AlphaFoldDB" id="A0A517XPU0"/>
<evidence type="ECO:0000256" key="7">
    <source>
        <dbReference type="ARBA" id="ARBA00022777"/>
    </source>
</evidence>
<comment type="similarity">
    <text evidence="3">Belongs to the protein kinase superfamily. NEK Ser/Thr protein kinase family. NIMA subfamily.</text>
</comment>
<protein>
    <submittedName>
        <fullName evidence="14">Serine/threonine-protein kinase PrkC</fullName>
        <ecNumber evidence="14">2.7.11.1</ecNumber>
    </submittedName>
</protein>
<evidence type="ECO:0000256" key="1">
    <source>
        <dbReference type="ARBA" id="ARBA00004300"/>
    </source>
</evidence>
<comment type="subcellular location">
    <subcellularLocation>
        <location evidence="1">Cytoplasm</location>
        <location evidence="1">Cytoskeleton</location>
        <location evidence="1">Microtubule organizing center</location>
        <location evidence="1">Centrosome</location>
    </subcellularLocation>
    <subcellularLocation>
        <location evidence="2">Cytoplasm</location>
        <location evidence="2">Cytoskeleton</location>
        <location evidence="2">Spindle pole</location>
    </subcellularLocation>
</comment>
<feature type="domain" description="Protein kinase" evidence="13">
    <location>
        <begin position="88"/>
        <end position="399"/>
    </location>
</feature>
<dbReference type="InterPro" id="IPR017441">
    <property type="entry name" value="Protein_kinase_ATP_BS"/>
</dbReference>
<dbReference type="PANTHER" id="PTHR43289">
    <property type="entry name" value="MITOGEN-ACTIVATED PROTEIN KINASE KINASE KINASE 20-RELATED"/>
    <property type="match status" value="1"/>
</dbReference>
<dbReference type="KEGG" id="uli:ETAA1_14590"/>
<keyword evidence="12" id="KW-1133">Transmembrane helix</keyword>
<dbReference type="RefSeq" id="WP_145235627.1">
    <property type="nucleotide sequence ID" value="NZ_CP036273.1"/>
</dbReference>
<evidence type="ECO:0000313" key="14">
    <source>
        <dbReference type="EMBL" id="QDU19530.1"/>
    </source>
</evidence>
<name>A0A517XPU0_9BACT</name>
<proteinExistence type="inferred from homology"/>
<dbReference type="InterPro" id="IPR008271">
    <property type="entry name" value="Ser/Thr_kinase_AS"/>
</dbReference>
<feature type="compositionally biased region" description="Polar residues" evidence="11">
    <location>
        <begin position="980"/>
        <end position="989"/>
    </location>
</feature>
<dbReference type="GO" id="GO:0004674">
    <property type="term" value="F:protein serine/threonine kinase activity"/>
    <property type="evidence" value="ECO:0007669"/>
    <property type="project" value="UniProtKB-KW"/>
</dbReference>
<dbReference type="InterPro" id="IPR000719">
    <property type="entry name" value="Prot_kinase_dom"/>
</dbReference>
<keyword evidence="7 14" id="KW-0418">Kinase</keyword>
<dbReference type="PROSITE" id="PS50011">
    <property type="entry name" value="PROTEIN_KINASE_DOM"/>
    <property type="match status" value="1"/>
</dbReference>
<keyword evidence="12" id="KW-0472">Membrane</keyword>
<dbReference type="InterPro" id="IPR001245">
    <property type="entry name" value="Ser-Thr/Tyr_kinase_cat_dom"/>
</dbReference>
<accession>A0A517XPU0</accession>
<sequence>MSDRAGDSGECGDEVADLLAGVADDYLARRSAGEDPDPEEYAARHPALADDIRWTLAALRLAAPTPRPEPPHPPTGSAPQRLEELGDFRIVREVGRGGMGVVYEAEQVSLGGRRVALKILPFAAVADPRQLQRFRNEALAAASLDHPHVVRVHGVGCDRGFHYIAMQFVDGRTLADLVRERRGEAPPTGTPQPAAAAQDPTRSFAPDTTDDTPEDRPQTPGTASSRPPADAAYVRRVVEWGIQAADALEHAHAVGVVHRDVKPGNLLVDGSGHLFVADFGLAKLAADPGMTGTGDVIGTLRYMSPEQAGAKHDLVDHRSDVYSLGATLYELLTLTPAFAGRDRHEVLARVVSADPVAPRKVDRSIPRDLETVVLKAIEKDPARRYPSAKQFAADLRCVLEQRPVWAKRAGTAERVGKWARRNSAVVMAAFASLAVALVVLTGALVIVRGERDERDRALKDRTDALKDRTDALAAEREARKAEAAALGRAQADFQRSDRALTISLGVIARLGGANDQKLEKLFANPRTALDLNLQMAAALEEAVSAYPDKSEYPQKLVALYSQITNTCRDLRKFETGAEVGNKMAAMSVRTLAACRPGDRYTYLLSAYLGENNVGMCLHQQGRGAEAEAAFRRALAHLERAEADITKPGMETKVNKAGTEWFMVLLAGRSKLGLATLMAERGAATDADTACREILELISTQATRPKGLDSQLYQLKAQTLNLMGEMYTLHDRYADAAGAFRDALESFEKTPNSAYGLGWFLATCPDPCFRDPSRAIQLAKAELAREPDNRVARRVLGVALAQSGDWAGVHELYESKGSSHLSMPLDSVELFLRARCLERVEPDRSLDARRAYDFALEDAEKHNARDPVLIRVRAEAIEDFRVAVAPPPRRVMARFTPPAPEKLHPTARQLVGVWLHQVVDGTPVPITLRADATSIIGRATDPMGQGSWSFDGKTLIMRWPDETAPGGEWVDTCQLSEDRSSYSGTNQINIPVSGRKEVPRPNN</sequence>
<dbReference type="Gene3D" id="3.30.200.20">
    <property type="entry name" value="Phosphorylase Kinase, domain 1"/>
    <property type="match status" value="1"/>
</dbReference>
<dbReference type="InterPro" id="IPR011009">
    <property type="entry name" value="Kinase-like_dom_sf"/>
</dbReference>
<evidence type="ECO:0000256" key="10">
    <source>
        <dbReference type="PROSITE-ProRule" id="PRU10141"/>
    </source>
</evidence>
<dbReference type="EC" id="2.7.11.1" evidence="14"/>
<dbReference type="SMART" id="SM00220">
    <property type="entry name" value="S_TKc"/>
    <property type="match status" value="1"/>
</dbReference>
<feature type="transmembrane region" description="Helical" evidence="12">
    <location>
        <begin position="424"/>
        <end position="447"/>
    </location>
</feature>
<evidence type="ECO:0000256" key="11">
    <source>
        <dbReference type="SAM" id="MobiDB-lite"/>
    </source>
</evidence>
<keyword evidence="8 10" id="KW-0067">ATP-binding</keyword>
<feature type="region of interest" description="Disordered" evidence="11">
    <location>
        <begin position="182"/>
        <end position="230"/>
    </location>
</feature>
<evidence type="ECO:0000256" key="8">
    <source>
        <dbReference type="ARBA" id="ARBA00022840"/>
    </source>
</evidence>
<dbReference type="CDD" id="cd14014">
    <property type="entry name" value="STKc_PknB_like"/>
    <property type="match status" value="1"/>
</dbReference>
<evidence type="ECO:0000256" key="2">
    <source>
        <dbReference type="ARBA" id="ARBA00004647"/>
    </source>
</evidence>
<dbReference type="Gene3D" id="1.25.40.10">
    <property type="entry name" value="Tetratricopeptide repeat domain"/>
    <property type="match status" value="2"/>
</dbReference>
<keyword evidence="5 14" id="KW-0808">Transferase</keyword>
<dbReference type="GO" id="GO:0005524">
    <property type="term" value="F:ATP binding"/>
    <property type="evidence" value="ECO:0007669"/>
    <property type="project" value="UniProtKB-UniRule"/>
</dbReference>
<keyword evidence="15" id="KW-1185">Reference proteome</keyword>
<dbReference type="InterPro" id="IPR011990">
    <property type="entry name" value="TPR-like_helical_dom_sf"/>
</dbReference>
<evidence type="ECO:0000256" key="12">
    <source>
        <dbReference type="SAM" id="Phobius"/>
    </source>
</evidence>
<evidence type="ECO:0000256" key="6">
    <source>
        <dbReference type="ARBA" id="ARBA00022741"/>
    </source>
</evidence>
<gene>
    <name evidence="14" type="primary">prkC_7</name>
    <name evidence="14" type="ORF">ETAA1_14590</name>
</gene>
<dbReference type="Proteomes" id="UP000319576">
    <property type="component" value="Chromosome"/>
</dbReference>
<feature type="region of interest" description="Disordered" evidence="11">
    <location>
        <begin position="977"/>
        <end position="1002"/>
    </location>
</feature>
<keyword evidence="6 10" id="KW-0547">Nucleotide-binding</keyword>
<evidence type="ECO:0000256" key="3">
    <source>
        <dbReference type="ARBA" id="ARBA00010886"/>
    </source>
</evidence>
<dbReference type="PROSITE" id="PS00108">
    <property type="entry name" value="PROTEIN_KINASE_ST"/>
    <property type="match status" value="1"/>
</dbReference>
<organism evidence="14 15">
    <name type="scientific">Urbifossiella limnaea</name>
    <dbReference type="NCBI Taxonomy" id="2528023"/>
    <lineage>
        <taxon>Bacteria</taxon>
        <taxon>Pseudomonadati</taxon>
        <taxon>Planctomycetota</taxon>
        <taxon>Planctomycetia</taxon>
        <taxon>Gemmatales</taxon>
        <taxon>Gemmataceae</taxon>
        <taxon>Urbifossiella</taxon>
    </lineage>
</organism>
<feature type="compositionally biased region" description="Low complexity" evidence="11">
    <location>
        <begin position="185"/>
        <end position="201"/>
    </location>
</feature>
<evidence type="ECO:0000256" key="9">
    <source>
        <dbReference type="ARBA" id="ARBA00023212"/>
    </source>
</evidence>
<feature type="compositionally biased region" description="Basic and acidic residues" evidence="11">
    <location>
        <begin position="993"/>
        <end position="1002"/>
    </location>
</feature>
<keyword evidence="12" id="KW-0812">Transmembrane</keyword>
<feature type="binding site" evidence="10">
    <location>
        <position position="118"/>
    </location>
    <ligand>
        <name>ATP</name>
        <dbReference type="ChEBI" id="CHEBI:30616"/>
    </ligand>
</feature>
<dbReference type="Gene3D" id="1.10.510.10">
    <property type="entry name" value="Transferase(Phosphotransferase) domain 1"/>
    <property type="match status" value="1"/>
</dbReference>
<keyword evidence="4" id="KW-0723">Serine/threonine-protein kinase</keyword>
<dbReference type="OrthoDB" id="6111975at2"/>
<dbReference type="PANTHER" id="PTHR43289:SF34">
    <property type="entry name" value="SERINE_THREONINE-PROTEIN KINASE YBDM-RELATED"/>
    <property type="match status" value="1"/>
</dbReference>
<dbReference type="InterPro" id="IPR019734">
    <property type="entry name" value="TPR_rpt"/>
</dbReference>
<reference evidence="14 15" key="1">
    <citation type="submission" date="2019-02" db="EMBL/GenBank/DDBJ databases">
        <title>Deep-cultivation of Planctomycetes and their phenomic and genomic characterization uncovers novel biology.</title>
        <authorList>
            <person name="Wiegand S."/>
            <person name="Jogler M."/>
            <person name="Boedeker C."/>
            <person name="Pinto D."/>
            <person name="Vollmers J."/>
            <person name="Rivas-Marin E."/>
            <person name="Kohn T."/>
            <person name="Peeters S.H."/>
            <person name="Heuer A."/>
            <person name="Rast P."/>
            <person name="Oberbeckmann S."/>
            <person name="Bunk B."/>
            <person name="Jeske O."/>
            <person name="Meyerdierks A."/>
            <person name="Storesund J.E."/>
            <person name="Kallscheuer N."/>
            <person name="Luecker S."/>
            <person name="Lage O.M."/>
            <person name="Pohl T."/>
            <person name="Merkel B.J."/>
            <person name="Hornburger P."/>
            <person name="Mueller R.-W."/>
            <person name="Bruemmer F."/>
            <person name="Labrenz M."/>
            <person name="Spormann A.M."/>
            <person name="Op den Camp H."/>
            <person name="Overmann J."/>
            <person name="Amann R."/>
            <person name="Jetten M.S.M."/>
            <person name="Mascher T."/>
            <person name="Medema M.H."/>
            <person name="Devos D.P."/>
            <person name="Kaster A.-K."/>
            <person name="Ovreas L."/>
            <person name="Rohde M."/>
            <person name="Galperin M.Y."/>
            <person name="Jogler C."/>
        </authorList>
    </citation>
    <scope>NUCLEOTIDE SEQUENCE [LARGE SCALE GENOMIC DNA]</scope>
    <source>
        <strain evidence="14 15">ETA_A1</strain>
    </source>
</reference>
<dbReference type="SUPFAM" id="SSF56112">
    <property type="entry name" value="Protein kinase-like (PK-like)"/>
    <property type="match status" value="1"/>
</dbReference>
<dbReference type="GO" id="GO:0000922">
    <property type="term" value="C:spindle pole"/>
    <property type="evidence" value="ECO:0007669"/>
    <property type="project" value="UniProtKB-SubCell"/>
</dbReference>
<evidence type="ECO:0000313" key="15">
    <source>
        <dbReference type="Proteomes" id="UP000319576"/>
    </source>
</evidence>
<dbReference type="SUPFAM" id="SSF48452">
    <property type="entry name" value="TPR-like"/>
    <property type="match status" value="1"/>
</dbReference>
<evidence type="ECO:0000259" key="13">
    <source>
        <dbReference type="PROSITE" id="PS50011"/>
    </source>
</evidence>